<feature type="signal peptide" evidence="1">
    <location>
        <begin position="1"/>
        <end position="21"/>
    </location>
</feature>
<name>A0A9X2HE09_9SPHN</name>
<dbReference type="EMBL" id="JAMLDX010000002">
    <property type="protein sequence ID" value="MCP3729376.1"/>
    <property type="molecule type" value="Genomic_DNA"/>
</dbReference>
<keyword evidence="3" id="KW-1185">Reference proteome</keyword>
<evidence type="ECO:0000256" key="1">
    <source>
        <dbReference type="SAM" id="SignalP"/>
    </source>
</evidence>
<evidence type="ECO:0000313" key="2">
    <source>
        <dbReference type="EMBL" id="MCP3729376.1"/>
    </source>
</evidence>
<keyword evidence="1" id="KW-0732">Signal</keyword>
<accession>A0A9X2HE09</accession>
<dbReference type="RefSeq" id="WP_254291369.1">
    <property type="nucleotide sequence ID" value="NZ_JAMLDX010000002.1"/>
</dbReference>
<dbReference type="AlphaFoldDB" id="A0A9X2HE09"/>
<organism evidence="2 3">
    <name type="scientific">Sphingomonas tagetis</name>
    <dbReference type="NCBI Taxonomy" id="2949092"/>
    <lineage>
        <taxon>Bacteria</taxon>
        <taxon>Pseudomonadati</taxon>
        <taxon>Pseudomonadota</taxon>
        <taxon>Alphaproteobacteria</taxon>
        <taxon>Sphingomonadales</taxon>
        <taxon>Sphingomonadaceae</taxon>
        <taxon>Sphingomonas</taxon>
    </lineage>
</organism>
<sequence>MKYSMGIAAVAALAAAGNASAQVTTHIATKGALRNHSTEVCKERGKSVALTLDMTSGGDTLSTWMVRPGSATTTVVRCDMPQWVVVISAGPDWNAVNAQNNQVVEFYNKIGGN</sequence>
<evidence type="ECO:0000313" key="3">
    <source>
        <dbReference type="Proteomes" id="UP001139451"/>
    </source>
</evidence>
<dbReference type="Proteomes" id="UP001139451">
    <property type="component" value="Unassembled WGS sequence"/>
</dbReference>
<comment type="caution">
    <text evidence="2">The sequence shown here is derived from an EMBL/GenBank/DDBJ whole genome shotgun (WGS) entry which is preliminary data.</text>
</comment>
<proteinExistence type="predicted"/>
<gene>
    <name evidence="2" type="ORF">M9978_02950</name>
</gene>
<feature type="chain" id="PRO_5040958544" evidence="1">
    <location>
        <begin position="22"/>
        <end position="113"/>
    </location>
</feature>
<protein>
    <submittedName>
        <fullName evidence="2">Uncharacterized protein</fullName>
    </submittedName>
</protein>
<reference evidence="2" key="1">
    <citation type="submission" date="2022-05" db="EMBL/GenBank/DDBJ databases">
        <title>Sphingomonas sp. strain MG17 Genome sequencing and assembly.</title>
        <authorList>
            <person name="Kim I."/>
        </authorList>
    </citation>
    <scope>NUCLEOTIDE SEQUENCE</scope>
    <source>
        <strain evidence="2">MG17</strain>
    </source>
</reference>